<evidence type="ECO:0000313" key="3">
    <source>
        <dbReference type="Proteomes" id="UP000441523"/>
    </source>
</evidence>
<comment type="caution">
    <text evidence="2">The sequence shown here is derived from an EMBL/GenBank/DDBJ whole genome shotgun (WGS) entry which is preliminary data.</text>
</comment>
<feature type="chain" id="PRO_5027083088" evidence="1">
    <location>
        <begin position="23"/>
        <end position="101"/>
    </location>
</feature>
<gene>
    <name evidence="2" type="ORF">F6X51_03495</name>
</gene>
<keyword evidence="1" id="KW-0732">Signal</keyword>
<sequence length="101" mass="10450">MRRVLTSAAVAAALALAGPAGAQGRPDITAMSCAAAADLVSRSGAIVLTTGPITYARFVRDGGFCTVEKTTKPAYEQTRDLPRCFVGYLCVDPFSEGPGKP</sequence>
<protein>
    <submittedName>
        <fullName evidence="2">Uncharacterized protein</fullName>
    </submittedName>
</protein>
<proteinExistence type="predicted"/>
<feature type="signal peptide" evidence="1">
    <location>
        <begin position="1"/>
        <end position="22"/>
    </location>
</feature>
<evidence type="ECO:0000256" key="1">
    <source>
        <dbReference type="SAM" id="SignalP"/>
    </source>
</evidence>
<organism evidence="2 3">
    <name type="scientific">Methylobacterium planeticum</name>
    <dbReference type="NCBI Taxonomy" id="2615211"/>
    <lineage>
        <taxon>Bacteria</taxon>
        <taxon>Pseudomonadati</taxon>
        <taxon>Pseudomonadota</taxon>
        <taxon>Alphaproteobacteria</taxon>
        <taxon>Hyphomicrobiales</taxon>
        <taxon>Methylobacteriaceae</taxon>
        <taxon>Methylobacterium</taxon>
    </lineage>
</organism>
<evidence type="ECO:0000313" key="2">
    <source>
        <dbReference type="EMBL" id="KAB1075741.1"/>
    </source>
</evidence>
<accession>A0A6N6MXE0</accession>
<dbReference type="Proteomes" id="UP000441523">
    <property type="component" value="Unassembled WGS sequence"/>
</dbReference>
<keyword evidence="3" id="KW-1185">Reference proteome</keyword>
<name>A0A6N6MXE0_9HYPH</name>
<dbReference type="EMBL" id="VZZJ01000002">
    <property type="protein sequence ID" value="KAB1075741.1"/>
    <property type="molecule type" value="Genomic_DNA"/>
</dbReference>
<reference evidence="2 3" key="1">
    <citation type="submission" date="2019-09" db="EMBL/GenBank/DDBJ databases">
        <title>YIM 132548 draft genome.</title>
        <authorList>
            <person name="Jiang L."/>
        </authorList>
    </citation>
    <scope>NUCLEOTIDE SEQUENCE [LARGE SCALE GENOMIC DNA]</scope>
    <source>
        <strain evidence="2 3">YIM 132548</strain>
    </source>
</reference>
<dbReference type="AlphaFoldDB" id="A0A6N6MXE0"/>